<evidence type="ECO:0000313" key="1">
    <source>
        <dbReference type="EMBL" id="CAG8558121.1"/>
    </source>
</evidence>
<reference evidence="1" key="1">
    <citation type="submission" date="2021-06" db="EMBL/GenBank/DDBJ databases">
        <authorList>
            <person name="Kallberg Y."/>
            <person name="Tangrot J."/>
            <person name="Rosling A."/>
        </authorList>
    </citation>
    <scope>NUCLEOTIDE SEQUENCE</scope>
    <source>
        <strain evidence="1">MA453B</strain>
    </source>
</reference>
<dbReference type="EMBL" id="CAJVPY010002362">
    <property type="protein sequence ID" value="CAG8558121.1"/>
    <property type="molecule type" value="Genomic_DNA"/>
</dbReference>
<keyword evidence="2" id="KW-1185">Reference proteome</keyword>
<sequence length="90" mass="10210">MERIRVRLYGPLLLQFNDCLNASQKLTSVLFAIIIGVIKEETKPSYVSISPIFETTIENVSRTGPERYCSSNIKIPKILIITGILGIREW</sequence>
<proteinExistence type="predicted"/>
<protein>
    <submittedName>
        <fullName evidence="1">14287_t:CDS:1</fullName>
    </submittedName>
</protein>
<organism evidence="1 2">
    <name type="scientific">Dentiscutata erythropus</name>
    <dbReference type="NCBI Taxonomy" id="1348616"/>
    <lineage>
        <taxon>Eukaryota</taxon>
        <taxon>Fungi</taxon>
        <taxon>Fungi incertae sedis</taxon>
        <taxon>Mucoromycota</taxon>
        <taxon>Glomeromycotina</taxon>
        <taxon>Glomeromycetes</taxon>
        <taxon>Diversisporales</taxon>
        <taxon>Gigasporaceae</taxon>
        <taxon>Dentiscutata</taxon>
    </lineage>
</organism>
<gene>
    <name evidence="1" type="ORF">DERYTH_LOCUS5602</name>
</gene>
<dbReference type="Proteomes" id="UP000789405">
    <property type="component" value="Unassembled WGS sequence"/>
</dbReference>
<name>A0A9N9BBQ4_9GLOM</name>
<accession>A0A9N9BBQ4</accession>
<dbReference type="AlphaFoldDB" id="A0A9N9BBQ4"/>
<evidence type="ECO:0000313" key="2">
    <source>
        <dbReference type="Proteomes" id="UP000789405"/>
    </source>
</evidence>
<comment type="caution">
    <text evidence="1">The sequence shown here is derived from an EMBL/GenBank/DDBJ whole genome shotgun (WGS) entry which is preliminary data.</text>
</comment>